<dbReference type="NCBIfam" id="TIGR01409">
    <property type="entry name" value="TAT_signal_seq"/>
    <property type="match status" value="1"/>
</dbReference>
<evidence type="ECO:0000259" key="7">
    <source>
        <dbReference type="Pfam" id="PF07732"/>
    </source>
</evidence>
<evidence type="ECO:0000259" key="5">
    <source>
        <dbReference type="Pfam" id="PF00394"/>
    </source>
</evidence>
<feature type="signal peptide" evidence="4">
    <location>
        <begin position="1"/>
        <end position="31"/>
    </location>
</feature>
<evidence type="ECO:0000256" key="4">
    <source>
        <dbReference type="SAM" id="SignalP"/>
    </source>
</evidence>
<dbReference type="RefSeq" id="WP_184116967.1">
    <property type="nucleotide sequence ID" value="NZ_JACHNY010000014.1"/>
</dbReference>
<keyword evidence="4" id="KW-0732">Signal</keyword>
<dbReference type="NCBIfam" id="TIGR01480">
    <property type="entry name" value="copper_res_A"/>
    <property type="match status" value="1"/>
</dbReference>
<dbReference type="InterPro" id="IPR034279">
    <property type="entry name" value="CuRO_3_CopA"/>
</dbReference>
<dbReference type="AlphaFoldDB" id="A0A7W7APG4"/>
<proteinExistence type="predicted"/>
<dbReference type="PROSITE" id="PS00080">
    <property type="entry name" value="MULTICOPPER_OXIDASE2"/>
    <property type="match status" value="1"/>
</dbReference>
<sequence>MSRVLDRRQVLRGATMAGGGLALSAYMPAWAQPVSAGIAKPLPTVSGEDITLKVAHQMMMIDGRESNAIGINGTVPAPLIRLREGQNVRLHVVNDLDEETSIHWHGLLVPFQMDGVPGISFPGIPARSTFTYEFPIIQSGTYWYHSHSGFQEQDGHYGPILIDPKDPDPVQFDREHVIVLSDHSFQHSHYLFDRLKKESGYFNRQRQTLAGLLAGKDQPLKERLMWGKMRMDPADVADVTGSTYTYLVNGHGPHDNWTALFKPGERVRLRFINASSMTTFNVRIPGLPMTIVAADGLNVRPVQIDEFQFGPAETYDAIVSPPDMRAYTLVGESVDRSGMARATLAPREGMAAEVPPLRKRPLATMKDMGMGGHDMGTMDHGAMQGMGNGATGAQSGSMAGIDHSVMNHGAGAGSMQGMDHSQMNHGTAAAAAGGMAGMTMPQGQSGTMAGMDHGSGAMAGMAGDQSMAGMDMGNMNMRDFSKAPEVKKGPGVQTISAMPVDRTGDPGQGLENVGHRVLTYRDLMALDRNPDTRAPEREIKLHLTGNMERYMWGFDGEKLSENPDPITLLHGERVRVTLINDTMMGHPIHIHGHFFELVTGKGAYAPRKHTVLVQPGGTVSWDVTGEEGDWAFHCHMLYHMHAGMMRVVQVRKAGEAAV</sequence>
<feature type="domain" description="Plastocyanin-like" evidence="6">
    <location>
        <begin position="534"/>
        <end position="652"/>
    </location>
</feature>
<dbReference type="InterPro" id="IPR008972">
    <property type="entry name" value="Cupredoxin"/>
</dbReference>
<dbReference type="PANTHER" id="PTHR11709:SF394">
    <property type="entry name" value="FI03373P-RELATED"/>
    <property type="match status" value="1"/>
</dbReference>
<dbReference type="GO" id="GO:0016491">
    <property type="term" value="F:oxidoreductase activity"/>
    <property type="evidence" value="ECO:0007669"/>
    <property type="project" value="UniProtKB-KW"/>
</dbReference>
<dbReference type="GO" id="GO:0005507">
    <property type="term" value="F:copper ion binding"/>
    <property type="evidence" value="ECO:0007669"/>
    <property type="project" value="InterPro"/>
</dbReference>
<name>A0A7W7APG4_9SPHN</name>
<evidence type="ECO:0000256" key="3">
    <source>
        <dbReference type="ARBA" id="ARBA00023008"/>
    </source>
</evidence>
<dbReference type="EMBL" id="JACHNY010000014">
    <property type="protein sequence ID" value="MBB4619752.1"/>
    <property type="molecule type" value="Genomic_DNA"/>
</dbReference>
<evidence type="ECO:0000256" key="1">
    <source>
        <dbReference type="ARBA" id="ARBA00022723"/>
    </source>
</evidence>
<keyword evidence="2" id="KW-0560">Oxidoreductase</keyword>
<dbReference type="SUPFAM" id="SSF49503">
    <property type="entry name" value="Cupredoxins"/>
    <property type="match status" value="3"/>
</dbReference>
<dbReference type="Proteomes" id="UP000574769">
    <property type="component" value="Unassembled WGS sequence"/>
</dbReference>
<dbReference type="GO" id="GO:0042597">
    <property type="term" value="C:periplasmic space"/>
    <property type="evidence" value="ECO:0007669"/>
    <property type="project" value="InterPro"/>
</dbReference>
<comment type="caution">
    <text evidence="8">The sequence shown here is derived from an EMBL/GenBank/DDBJ whole genome shotgun (WGS) entry which is preliminary data.</text>
</comment>
<dbReference type="InterPro" id="IPR019546">
    <property type="entry name" value="TAT_signal_bac_arc"/>
</dbReference>
<dbReference type="Pfam" id="PF00394">
    <property type="entry name" value="Cu-oxidase"/>
    <property type="match status" value="1"/>
</dbReference>
<accession>A0A7W7APG4</accession>
<organism evidence="8 9">
    <name type="scientific">Sphingomonas abaci</name>
    <dbReference type="NCBI Taxonomy" id="237611"/>
    <lineage>
        <taxon>Bacteria</taxon>
        <taxon>Pseudomonadati</taxon>
        <taxon>Pseudomonadota</taxon>
        <taxon>Alphaproteobacteria</taxon>
        <taxon>Sphingomonadales</taxon>
        <taxon>Sphingomonadaceae</taxon>
        <taxon>Sphingomonas</taxon>
    </lineage>
</organism>
<dbReference type="Pfam" id="PF07732">
    <property type="entry name" value="Cu-oxidase_3"/>
    <property type="match status" value="1"/>
</dbReference>
<dbReference type="PROSITE" id="PS51318">
    <property type="entry name" value="TAT"/>
    <property type="match status" value="1"/>
</dbReference>
<gene>
    <name evidence="8" type="ORF">GGQ96_003912</name>
</gene>
<reference evidence="8 9" key="1">
    <citation type="submission" date="2020-08" db="EMBL/GenBank/DDBJ databases">
        <title>Genomic Encyclopedia of Type Strains, Phase IV (KMG-IV): sequencing the most valuable type-strain genomes for metagenomic binning, comparative biology and taxonomic classification.</title>
        <authorList>
            <person name="Goeker M."/>
        </authorList>
    </citation>
    <scope>NUCLEOTIDE SEQUENCE [LARGE SCALE GENOMIC DNA]</scope>
    <source>
        <strain evidence="8 9">DSM 15867</strain>
    </source>
</reference>
<evidence type="ECO:0000256" key="2">
    <source>
        <dbReference type="ARBA" id="ARBA00023002"/>
    </source>
</evidence>
<feature type="domain" description="Plastocyanin-like" evidence="5">
    <location>
        <begin position="238"/>
        <end position="331"/>
    </location>
</feature>
<dbReference type="PROSITE" id="PS00079">
    <property type="entry name" value="MULTICOPPER_OXIDASE1"/>
    <property type="match status" value="1"/>
</dbReference>
<keyword evidence="1" id="KW-0479">Metal-binding</keyword>
<dbReference type="InterPro" id="IPR011707">
    <property type="entry name" value="Cu-oxidase-like_N"/>
</dbReference>
<keyword evidence="3" id="KW-0186">Copper</keyword>
<evidence type="ECO:0000259" key="6">
    <source>
        <dbReference type="Pfam" id="PF07731"/>
    </source>
</evidence>
<dbReference type="Pfam" id="PF07731">
    <property type="entry name" value="Cu-oxidase_2"/>
    <property type="match status" value="1"/>
</dbReference>
<dbReference type="InterPro" id="IPR001117">
    <property type="entry name" value="Cu-oxidase_2nd"/>
</dbReference>
<feature type="domain" description="Plastocyanin-like" evidence="7">
    <location>
        <begin position="57"/>
        <end position="165"/>
    </location>
</feature>
<dbReference type="Gene3D" id="2.60.40.420">
    <property type="entry name" value="Cupredoxins - blue copper proteins"/>
    <property type="match status" value="3"/>
</dbReference>
<dbReference type="InterPro" id="IPR006376">
    <property type="entry name" value="Cu-R_CopA"/>
</dbReference>
<dbReference type="InterPro" id="IPR006311">
    <property type="entry name" value="TAT_signal"/>
</dbReference>
<dbReference type="InterPro" id="IPR034282">
    <property type="entry name" value="CuRO_2_CopA"/>
</dbReference>
<dbReference type="PANTHER" id="PTHR11709">
    <property type="entry name" value="MULTI-COPPER OXIDASE"/>
    <property type="match status" value="1"/>
</dbReference>
<dbReference type="CDD" id="cd13896">
    <property type="entry name" value="CuRO_3_CopA"/>
    <property type="match status" value="1"/>
</dbReference>
<evidence type="ECO:0000313" key="9">
    <source>
        <dbReference type="Proteomes" id="UP000574769"/>
    </source>
</evidence>
<protein>
    <submittedName>
        <fullName evidence="8">FtsP/CotA-like multicopper oxidase with cupredoxin domain</fullName>
    </submittedName>
</protein>
<dbReference type="InterPro" id="IPR033138">
    <property type="entry name" value="Cu_oxidase_CS"/>
</dbReference>
<dbReference type="InterPro" id="IPR011706">
    <property type="entry name" value="Cu-oxidase_C"/>
</dbReference>
<keyword evidence="9" id="KW-1185">Reference proteome</keyword>
<evidence type="ECO:0000313" key="8">
    <source>
        <dbReference type="EMBL" id="MBB4619752.1"/>
    </source>
</evidence>
<dbReference type="InterPro" id="IPR002355">
    <property type="entry name" value="Cu_oxidase_Cu_BS"/>
</dbReference>
<dbReference type="InterPro" id="IPR045087">
    <property type="entry name" value="Cu-oxidase_fam"/>
</dbReference>
<feature type="chain" id="PRO_5031529492" evidence="4">
    <location>
        <begin position="32"/>
        <end position="658"/>
    </location>
</feature>
<dbReference type="CDD" id="cd13874">
    <property type="entry name" value="CuRO_2_CopA"/>
    <property type="match status" value="1"/>
</dbReference>